<protein>
    <submittedName>
        <fullName evidence="1">O-methyltransferase-related protein</fullName>
    </submittedName>
</protein>
<dbReference type="PANTHER" id="PTHR43619">
    <property type="entry name" value="S-ADENOSYL-L-METHIONINE-DEPENDENT METHYLTRANSFERASE YKTD-RELATED"/>
    <property type="match status" value="1"/>
</dbReference>
<dbReference type="SUPFAM" id="SSF53335">
    <property type="entry name" value="S-adenosyl-L-methionine-dependent methyltransferases"/>
    <property type="match status" value="1"/>
</dbReference>
<dbReference type="EMBL" id="BBMS01000007">
    <property type="protein sequence ID" value="GAL25148.1"/>
    <property type="molecule type" value="Genomic_DNA"/>
</dbReference>
<reference evidence="2" key="1">
    <citation type="submission" date="2014-09" db="EMBL/GenBank/DDBJ databases">
        <title>Vibrio variabilis JCM 19239. (C206) whole genome shotgun sequence.</title>
        <authorList>
            <person name="Sawabe T."/>
            <person name="Meirelles P."/>
            <person name="Nakanishi M."/>
            <person name="Sayaka M."/>
            <person name="Hattori M."/>
            <person name="Ohkuma M."/>
        </authorList>
    </citation>
    <scope>NUCLEOTIDE SEQUENCE [LARGE SCALE GENOMIC DNA]</scope>
    <source>
        <strain evidence="2">JCM 19239</strain>
    </source>
</reference>
<dbReference type="InterPro" id="IPR016874">
    <property type="entry name" value="TcmP-like"/>
</dbReference>
<dbReference type="PANTHER" id="PTHR43619:SF2">
    <property type="entry name" value="S-ADENOSYL-L-METHIONINE-DEPENDENT METHYLTRANSFERASES SUPERFAMILY PROTEIN"/>
    <property type="match status" value="1"/>
</dbReference>
<reference evidence="2" key="2">
    <citation type="submission" date="2014-09" db="EMBL/GenBank/DDBJ databases">
        <authorList>
            <consortium name="NBRP consortium"/>
            <person name="Sawabe T."/>
            <person name="Meirelles P."/>
            <person name="Nakanishi M."/>
            <person name="Sayaka M."/>
            <person name="Hattori M."/>
            <person name="Ohkuma M."/>
        </authorList>
    </citation>
    <scope>NUCLEOTIDE SEQUENCE [LARGE SCALE GENOMIC DNA]</scope>
    <source>
        <strain evidence="2">JCM 19239</strain>
    </source>
</reference>
<sequence>MGVIMNNRMSRQTEHLDVPTKLLRPLWYRSRESLLDDGIIYDPIAAHACRRCQLAPDCLTGNVDQNQLLHATLTQLCDLQVKRFLETNPDGWVINVGARLDTRFYRLDNGRCHWVEVDTNEHLVWRQRLFHKSERYTLTIGSIDDMGWLNSLSIPSDRPILVVCEQALLERRENRIAHFIQAIGCHFQHAQACLVLAGDLTDSHLGKKMGCESYQHGLRKPVQKLTNWLPWTYKASLLSPIDQHCQRWSRWQRILAKLPLYRHRLTPNIVNIEW</sequence>
<comment type="caution">
    <text evidence="1">The sequence shown here is derived from an EMBL/GenBank/DDBJ whole genome shotgun (WGS) entry which is preliminary data.</text>
</comment>
<dbReference type="InterPro" id="IPR029063">
    <property type="entry name" value="SAM-dependent_MTases_sf"/>
</dbReference>
<dbReference type="PIRSF" id="PIRSF028177">
    <property type="entry name" value="Polyketide_synth_Omtfrase_TcmP"/>
    <property type="match status" value="1"/>
</dbReference>
<keyword evidence="2" id="KW-1185">Reference proteome</keyword>
<proteinExistence type="predicted"/>
<organism evidence="1 2">
    <name type="scientific">Vibrio variabilis</name>
    <dbReference type="NCBI Taxonomy" id="990271"/>
    <lineage>
        <taxon>Bacteria</taxon>
        <taxon>Pseudomonadati</taxon>
        <taxon>Pseudomonadota</taxon>
        <taxon>Gammaproteobacteria</taxon>
        <taxon>Vibrionales</taxon>
        <taxon>Vibrionaceae</taxon>
        <taxon>Vibrio</taxon>
    </lineage>
</organism>
<dbReference type="Gene3D" id="3.40.50.150">
    <property type="entry name" value="Vaccinia Virus protein VP39"/>
    <property type="match status" value="1"/>
</dbReference>
<name>A0ABQ0J8R4_9VIBR</name>
<evidence type="ECO:0000313" key="1">
    <source>
        <dbReference type="EMBL" id="GAL25148.1"/>
    </source>
</evidence>
<gene>
    <name evidence="1" type="ORF">JCM19239_5975</name>
</gene>
<accession>A0ABQ0J8R4</accession>
<dbReference type="Proteomes" id="UP000029223">
    <property type="component" value="Unassembled WGS sequence"/>
</dbReference>
<evidence type="ECO:0000313" key="2">
    <source>
        <dbReference type="Proteomes" id="UP000029223"/>
    </source>
</evidence>